<sequence length="1568" mass="154477">MQENTGGRTAFTFTPLLKHRTTDAARRITALALDTGAGRIFLGLASGHVEEHQISLKQPHVSDSGSYQGASAGGGAGAPALGSSTSSSYTRLVAEKRVSKQPVKTLACMPTAARLAILCEDGTASVAAYDTWALTPLSGVRSATAMAADPGPAAAAAAAAAAATASSAAASRQRLVTAATAGKPAPLPVTPATAGPPPPRPTRLAVAVKSITSPATLLVYSVAPSVGEFAPADKQAVTLLAQVTLTEVASAVVWVGSSLFLQTATSYSLLQPGGRYSLIADHNCRRPRMAAAPWGAGPGSSTAGPGSGGAATTATSSASAAAAAAAAAQGALLFADSLLLLTEGSGVAVPGSEPILLGGGGGGGGAGGAGSPGGGGGGGGAGGGGAEAPLALATSGPFLVAVTDGEGVVVYDRASSQPVQRIFWAHDDPWVAAAGQLPAAEDAAGGGAVALATSAAVLVLQPVAADVQARELLKRKRFDAALALIRACRRAGEDWADGALAQAGLLMMQELRCEDALSALEEVGPAAFQPAQLMPLFPQVCGRWLAAAPVRHYWGLHGHLHSLDRLCEDFLELRDSTGSSPQLAPSPIAPSPPASLHRGAAPAAHHHSGPHQQAQQGALAAAAAAAQAAAASAAGSEGGVTGAGAALAALATDAKRHIAAYLMRARRLPGVVLLEGVDALLAHLLIDTGHTAALEAFLSSAATAATTSPAAASAAASTAGSGSTGASGTVTGGVGAAGRAAAAVRPSAAAAAAAAVAWEADMAAEAAAAPPPAHVSARDAVLVAALEGAGRWHALALLRAARGAAAQALELWQRLSLGEVSESRSTSGAVATAAAAMTATAAQEAREPAPLVAPAAVGADGGSPGGGDGNGGHWSAAAAAVAAASAAALMAAPERTPPLLCLSKLPWLLSAAPDWALHVLRSRPLPVAEVLALLQGRADGVRWQYLHHLVYTPPPPPPQQQQQQQQSLQPVRRAPSGGSVGSGVLVEVSDAGGGDEDETATVGDGEGGATAAASAGAGERDAAPPAWHLDPSLHTELALELVECIAALLQLLQPPPLLQQHQQQACALAVAASGAAGAGAGGGSTSPFQRAAAQDVAAAALSAWQQQPELAPPLPPLPGGRVPAAGGGHSGDVAAAAAAARSPVRGHAHAHGHHAAAHLHAQAHGHSPHTAHTPGRPRGVDTPAAAAAAGALPTLGSGRLSGGAAGAAAGGSSNNNPSAVSGTSGSGSTPATSELAWLATIGAIPAPAAARQLALAIRAAVIAAGGCSDPPPVPTASAASAVATANRGVGNGSGSSSGGNSLALLRALSAGGDGRGIGGVPGLRAVLQHHLYESGMYDADLVLQAVRSAAAPEPSARAAPRAPAGVCSAAALLQRECVQLAARLGDQGSALAGLALGLRDVDAAICYCRARCGEEGWFTLLDLLLRPPPGSPARQPDYAAACRVLAAEGAALAPLRVLAALGDDMPLHLAADTLARMVGSVQHRRRQGQVLRALHRAQNLALRAELAHLQTARVVVAEETVCRGCQRPLGAKVFYRFPTGVVMCARCARPGGDIQPAPSTAPRQQQHQ</sequence>
<feature type="region of interest" description="Disordered" evidence="1">
    <location>
        <begin position="180"/>
        <end position="200"/>
    </location>
</feature>
<dbReference type="PANTHER" id="PTHR12894:SF27">
    <property type="entry name" value="TRANSFORMING GROWTH FACTOR-BETA RECEPTOR-ASSOCIATED PROTEIN 1"/>
    <property type="match status" value="1"/>
</dbReference>
<evidence type="ECO:0000313" key="4">
    <source>
        <dbReference type="Proteomes" id="UP000006906"/>
    </source>
</evidence>
<feature type="region of interest" description="Disordered" evidence="1">
    <location>
        <begin position="1201"/>
        <end position="1229"/>
    </location>
</feature>
<dbReference type="KEGG" id="cre:CHLRE_17g709400v5"/>
<evidence type="ECO:0000256" key="1">
    <source>
        <dbReference type="SAM" id="MobiDB-lite"/>
    </source>
</evidence>
<feature type="region of interest" description="Disordered" evidence="1">
    <location>
        <begin position="1109"/>
        <end position="1184"/>
    </location>
</feature>
<feature type="compositionally biased region" description="Basic residues" evidence="1">
    <location>
        <begin position="1144"/>
        <end position="1169"/>
    </location>
</feature>
<accession>A0A2K3CPI2</accession>
<dbReference type="GO" id="GO:0006914">
    <property type="term" value="P:autophagy"/>
    <property type="evidence" value="ECO:0000318"/>
    <property type="project" value="GO_Central"/>
</dbReference>
<feature type="compositionally biased region" description="Low complexity" evidence="1">
    <location>
        <begin position="1210"/>
        <end position="1229"/>
    </location>
</feature>
<feature type="domain" description="Vacuolar sorting protein 39/Transforming growth factor beta receptor-associated zinc finger" evidence="2">
    <location>
        <begin position="1513"/>
        <end position="1549"/>
    </location>
</feature>
<evidence type="ECO:0000259" key="2">
    <source>
        <dbReference type="Pfam" id="PF10367"/>
    </source>
</evidence>
<dbReference type="InterPro" id="IPR032914">
    <property type="entry name" value="Vam6/VPS39/TRAP1"/>
</dbReference>
<dbReference type="Pfam" id="PF10367">
    <property type="entry name" value="zf-Vps39_C"/>
    <property type="match status" value="1"/>
</dbReference>
<feature type="compositionally biased region" description="Low complexity" evidence="1">
    <location>
        <begin position="1131"/>
        <end position="1143"/>
    </location>
</feature>
<dbReference type="STRING" id="3055.A0A2K3CPI2"/>
<protein>
    <recommendedName>
        <fullName evidence="2">Vacuolar sorting protein 39/Transforming growth factor beta receptor-associated zinc finger domain-containing protein</fullName>
    </recommendedName>
</protein>
<dbReference type="GO" id="GO:0005737">
    <property type="term" value="C:cytoplasm"/>
    <property type="evidence" value="ECO:0000318"/>
    <property type="project" value="GO_Central"/>
</dbReference>
<dbReference type="OrthoDB" id="10258882at2759"/>
<dbReference type="InterPro" id="IPR019453">
    <property type="entry name" value="VPS39/TGFA1_Znf"/>
</dbReference>
<evidence type="ECO:0000313" key="3">
    <source>
        <dbReference type="EMBL" id="PNW70185.1"/>
    </source>
</evidence>
<dbReference type="Proteomes" id="UP000006906">
    <property type="component" value="Chromosome 17"/>
</dbReference>
<dbReference type="ExpressionAtlas" id="A0A2K3CPI2">
    <property type="expression patterns" value="baseline"/>
</dbReference>
<dbReference type="EMBL" id="CM008978">
    <property type="protein sequence ID" value="PNW70185.1"/>
    <property type="molecule type" value="Genomic_DNA"/>
</dbReference>
<feature type="compositionally biased region" description="Pro residues" evidence="1">
    <location>
        <begin position="185"/>
        <end position="200"/>
    </location>
</feature>
<organism evidence="3 4">
    <name type="scientific">Chlamydomonas reinhardtii</name>
    <name type="common">Chlamydomonas smithii</name>
    <dbReference type="NCBI Taxonomy" id="3055"/>
    <lineage>
        <taxon>Eukaryota</taxon>
        <taxon>Viridiplantae</taxon>
        <taxon>Chlorophyta</taxon>
        <taxon>core chlorophytes</taxon>
        <taxon>Chlorophyceae</taxon>
        <taxon>CS clade</taxon>
        <taxon>Chlamydomonadales</taxon>
        <taxon>Chlamydomonadaceae</taxon>
        <taxon>Chlamydomonas</taxon>
    </lineage>
</organism>
<dbReference type="Gramene" id="PNW70185">
    <property type="protein sequence ID" value="PNW70185"/>
    <property type="gene ID" value="CHLRE_17g709400v5"/>
</dbReference>
<feature type="region of interest" description="Disordered" evidence="1">
    <location>
        <begin position="577"/>
        <end position="619"/>
    </location>
</feature>
<proteinExistence type="predicted"/>
<dbReference type="GeneID" id="5717156"/>
<reference evidence="3 4" key="1">
    <citation type="journal article" date="2007" name="Science">
        <title>The Chlamydomonas genome reveals the evolution of key animal and plant functions.</title>
        <authorList>
            <person name="Merchant S.S."/>
            <person name="Prochnik S.E."/>
            <person name="Vallon O."/>
            <person name="Harris E.H."/>
            <person name="Karpowicz S.J."/>
            <person name="Witman G.B."/>
            <person name="Terry A."/>
            <person name="Salamov A."/>
            <person name="Fritz-Laylin L.K."/>
            <person name="Marechal-Drouard L."/>
            <person name="Marshall W.F."/>
            <person name="Qu L.H."/>
            <person name="Nelson D.R."/>
            <person name="Sanderfoot A.A."/>
            <person name="Spalding M.H."/>
            <person name="Kapitonov V.V."/>
            <person name="Ren Q."/>
            <person name="Ferris P."/>
            <person name="Lindquist E."/>
            <person name="Shapiro H."/>
            <person name="Lucas S.M."/>
            <person name="Grimwood J."/>
            <person name="Schmutz J."/>
            <person name="Cardol P."/>
            <person name="Cerutti H."/>
            <person name="Chanfreau G."/>
            <person name="Chen C.L."/>
            <person name="Cognat V."/>
            <person name="Croft M.T."/>
            <person name="Dent R."/>
            <person name="Dutcher S."/>
            <person name="Fernandez E."/>
            <person name="Fukuzawa H."/>
            <person name="Gonzalez-Ballester D."/>
            <person name="Gonzalez-Halphen D."/>
            <person name="Hallmann A."/>
            <person name="Hanikenne M."/>
            <person name="Hippler M."/>
            <person name="Inwood W."/>
            <person name="Jabbari K."/>
            <person name="Kalanon M."/>
            <person name="Kuras R."/>
            <person name="Lefebvre P.A."/>
            <person name="Lemaire S.D."/>
            <person name="Lobanov A.V."/>
            <person name="Lohr M."/>
            <person name="Manuell A."/>
            <person name="Meier I."/>
            <person name="Mets L."/>
            <person name="Mittag M."/>
            <person name="Mittelmeier T."/>
            <person name="Moroney J.V."/>
            <person name="Moseley J."/>
            <person name="Napoli C."/>
            <person name="Nedelcu A.M."/>
            <person name="Niyogi K."/>
            <person name="Novoselov S.V."/>
            <person name="Paulsen I.T."/>
            <person name="Pazour G."/>
            <person name="Purton S."/>
            <person name="Ral J.P."/>
            <person name="Riano-Pachon D.M."/>
            <person name="Riekhof W."/>
            <person name="Rymarquis L."/>
            <person name="Schroda M."/>
            <person name="Stern D."/>
            <person name="Umen J."/>
            <person name="Willows R."/>
            <person name="Wilson N."/>
            <person name="Zimmer S.L."/>
            <person name="Allmer J."/>
            <person name="Balk J."/>
            <person name="Bisova K."/>
            <person name="Chen C.J."/>
            <person name="Elias M."/>
            <person name="Gendler K."/>
            <person name="Hauser C."/>
            <person name="Lamb M.R."/>
            <person name="Ledford H."/>
            <person name="Long J.C."/>
            <person name="Minagawa J."/>
            <person name="Page M.D."/>
            <person name="Pan J."/>
            <person name="Pootakham W."/>
            <person name="Roje S."/>
            <person name="Rose A."/>
            <person name="Stahlberg E."/>
            <person name="Terauchi A.M."/>
            <person name="Yang P."/>
            <person name="Ball S."/>
            <person name="Bowler C."/>
            <person name="Dieckmann C.L."/>
            <person name="Gladyshev V.N."/>
            <person name="Green P."/>
            <person name="Jorgensen R."/>
            <person name="Mayfield S."/>
            <person name="Mueller-Roeber B."/>
            <person name="Rajamani S."/>
            <person name="Sayre R.T."/>
            <person name="Brokstein P."/>
            <person name="Dubchak I."/>
            <person name="Goodstein D."/>
            <person name="Hornick L."/>
            <person name="Huang Y.W."/>
            <person name="Jhaveri J."/>
            <person name="Luo Y."/>
            <person name="Martinez D."/>
            <person name="Ngau W.C."/>
            <person name="Otillar B."/>
            <person name="Poliakov A."/>
            <person name="Porter A."/>
            <person name="Szajkowski L."/>
            <person name="Werner G."/>
            <person name="Zhou K."/>
            <person name="Grigoriev I.V."/>
            <person name="Rokhsar D.S."/>
            <person name="Grossman A.R."/>
        </authorList>
    </citation>
    <scope>NUCLEOTIDE SEQUENCE [LARGE SCALE GENOMIC DNA]</scope>
    <source>
        <strain evidence="4">CC-503</strain>
    </source>
</reference>
<gene>
    <name evidence="3" type="ORF">CHLRE_17g709400v5</name>
</gene>
<dbReference type="GO" id="GO:0034058">
    <property type="term" value="P:endosomal vesicle fusion"/>
    <property type="evidence" value="ECO:0000318"/>
    <property type="project" value="GO_Central"/>
</dbReference>
<dbReference type="GO" id="GO:0016020">
    <property type="term" value="C:membrane"/>
    <property type="evidence" value="ECO:0000318"/>
    <property type="project" value="GO_Central"/>
</dbReference>
<keyword evidence="4" id="KW-1185">Reference proteome</keyword>
<feature type="region of interest" description="Disordered" evidence="1">
    <location>
        <begin position="949"/>
        <end position="1027"/>
    </location>
</feature>
<dbReference type="OMA" id="SGHVEEH"/>
<feature type="compositionally biased region" description="Low complexity" evidence="1">
    <location>
        <begin position="610"/>
        <end position="619"/>
    </location>
</feature>
<dbReference type="RefSeq" id="XP_042914508.1">
    <property type="nucleotide sequence ID" value="XM_043072049.1"/>
</dbReference>
<dbReference type="InParanoid" id="A0A2K3CPI2"/>
<feature type="region of interest" description="Disordered" evidence="1">
    <location>
        <begin position="290"/>
        <end position="312"/>
    </location>
</feature>
<feature type="region of interest" description="Disordered" evidence="1">
    <location>
        <begin position="54"/>
        <end position="82"/>
    </location>
</feature>
<name>A0A2K3CPI2_CHLRE</name>
<dbReference type="PANTHER" id="PTHR12894">
    <property type="entry name" value="CNH DOMAIN CONTAINING"/>
    <property type="match status" value="1"/>
</dbReference>
<feature type="region of interest" description="Disordered" evidence="1">
    <location>
        <begin position="362"/>
        <end position="384"/>
    </location>
</feature>